<name>A0A0B6XUA4_9EUPU</name>
<feature type="non-terminal residue" evidence="2">
    <location>
        <position position="81"/>
    </location>
</feature>
<feature type="compositionally biased region" description="Polar residues" evidence="1">
    <location>
        <begin position="52"/>
        <end position="81"/>
    </location>
</feature>
<feature type="region of interest" description="Disordered" evidence="1">
    <location>
        <begin position="16"/>
        <end position="81"/>
    </location>
</feature>
<protein>
    <submittedName>
        <fullName evidence="2">Uncharacterized protein</fullName>
    </submittedName>
</protein>
<feature type="non-terminal residue" evidence="2">
    <location>
        <position position="1"/>
    </location>
</feature>
<feature type="compositionally biased region" description="Basic and acidic residues" evidence="1">
    <location>
        <begin position="31"/>
        <end position="51"/>
    </location>
</feature>
<accession>A0A0B6XUA4</accession>
<sequence length="81" mass="9330">EDLIAQAVVSKLLQNHRKEVSESVQSSNNHNKKDNFKDQETETTEIPRFHSENFNSYDYSDRNQNINGDNIDGTTRSSSKK</sequence>
<proteinExistence type="predicted"/>
<evidence type="ECO:0000313" key="2">
    <source>
        <dbReference type="EMBL" id="CEK47106.1"/>
    </source>
</evidence>
<gene>
    <name evidence="2" type="primary">ORF580</name>
</gene>
<organism evidence="2">
    <name type="scientific">Arion vulgaris</name>
    <dbReference type="NCBI Taxonomy" id="1028688"/>
    <lineage>
        <taxon>Eukaryota</taxon>
        <taxon>Metazoa</taxon>
        <taxon>Spiralia</taxon>
        <taxon>Lophotrochozoa</taxon>
        <taxon>Mollusca</taxon>
        <taxon>Gastropoda</taxon>
        <taxon>Heterobranchia</taxon>
        <taxon>Euthyneura</taxon>
        <taxon>Panpulmonata</taxon>
        <taxon>Eupulmonata</taxon>
        <taxon>Stylommatophora</taxon>
        <taxon>Helicina</taxon>
        <taxon>Arionoidea</taxon>
        <taxon>Arionidae</taxon>
        <taxon>Arion</taxon>
    </lineage>
</organism>
<evidence type="ECO:0000256" key="1">
    <source>
        <dbReference type="SAM" id="MobiDB-lite"/>
    </source>
</evidence>
<reference evidence="2" key="1">
    <citation type="submission" date="2014-12" db="EMBL/GenBank/DDBJ databases">
        <title>Insight into the proteome of Arion vulgaris.</title>
        <authorList>
            <person name="Aradska J."/>
            <person name="Bulat T."/>
            <person name="Smidak R."/>
            <person name="Sarate P."/>
            <person name="Gangsoo J."/>
            <person name="Sialana F."/>
            <person name="Bilban M."/>
            <person name="Lubec G."/>
        </authorList>
    </citation>
    <scope>NUCLEOTIDE SEQUENCE</scope>
    <source>
        <tissue evidence="2">Skin</tissue>
    </source>
</reference>
<dbReference type="EMBL" id="HACG01000241">
    <property type="protein sequence ID" value="CEK47106.1"/>
    <property type="molecule type" value="Transcribed_RNA"/>
</dbReference>
<dbReference type="AlphaFoldDB" id="A0A0B6XUA4"/>